<keyword evidence="3" id="KW-1185">Reference proteome</keyword>
<feature type="region of interest" description="Disordered" evidence="1">
    <location>
        <begin position="229"/>
        <end position="260"/>
    </location>
</feature>
<evidence type="ECO:0000313" key="3">
    <source>
        <dbReference type="Proteomes" id="UP001363622"/>
    </source>
</evidence>
<evidence type="ECO:0000313" key="2">
    <source>
        <dbReference type="EMBL" id="KAK7515557.1"/>
    </source>
</evidence>
<feature type="compositionally biased region" description="Basic and acidic residues" evidence="1">
    <location>
        <begin position="251"/>
        <end position="260"/>
    </location>
</feature>
<dbReference type="EMBL" id="JBBPHU010000007">
    <property type="protein sequence ID" value="KAK7515557.1"/>
    <property type="molecule type" value="Genomic_DNA"/>
</dbReference>
<dbReference type="PANTHER" id="PTHR38049">
    <property type="entry name" value="RICIN B LECTIN DOMAIN-CONTAINING PROTEIN"/>
    <property type="match status" value="1"/>
</dbReference>
<feature type="compositionally biased region" description="Polar residues" evidence="1">
    <location>
        <begin position="240"/>
        <end position="249"/>
    </location>
</feature>
<dbReference type="Proteomes" id="UP001363622">
    <property type="component" value="Unassembled WGS sequence"/>
</dbReference>
<sequence length="260" mass="29171">MASFGLGVFYGGVITGIPVVTGVAEGVHHQKEQNKEAANETRMIKFYMDVYCQAKSSKAGEVDGGVVVVHKDAVWVCPKNSEGFPVSPDPSKPPPHPFTGFYIMYPDEDRNPRERGLVTTLNTDPPMLNWIYVDKTTQALCYGNRTQSIAHVVGPWDWTDDETGVTLEGWEGFVAVEVDDEESQAADGLRWRLFYDRWDDKLGKGKLVGGKRVLPCSLERRMLPEELRKAEEEAAEKKMQVNSRGNLQTKLDLRDPPKKK</sequence>
<feature type="compositionally biased region" description="Basic and acidic residues" evidence="1">
    <location>
        <begin position="229"/>
        <end position="239"/>
    </location>
</feature>
<reference evidence="2 3" key="1">
    <citation type="submission" date="2024-04" db="EMBL/GenBank/DDBJ databases">
        <title>Phyllosticta paracitricarpa is synonymous to the EU quarantine fungus P. citricarpa based on phylogenomic analyses.</title>
        <authorList>
            <consortium name="Lawrence Berkeley National Laboratory"/>
            <person name="Van Ingen-Buijs V.A."/>
            <person name="Van Westerhoven A.C."/>
            <person name="Haridas S."/>
            <person name="Skiadas P."/>
            <person name="Martin F."/>
            <person name="Groenewald J.Z."/>
            <person name="Crous P.W."/>
            <person name="Seidl M.F."/>
        </authorList>
    </citation>
    <scope>NUCLEOTIDE SEQUENCE [LARGE SCALE GENOMIC DNA]</scope>
    <source>
        <strain evidence="2 3">CBS 123371</strain>
    </source>
</reference>
<protein>
    <submittedName>
        <fullName evidence="2">Uncharacterized protein</fullName>
    </submittedName>
</protein>
<evidence type="ECO:0000256" key="1">
    <source>
        <dbReference type="SAM" id="MobiDB-lite"/>
    </source>
</evidence>
<gene>
    <name evidence="2" type="ORF">IWZ03DRAFT_206234</name>
</gene>
<dbReference type="PANTHER" id="PTHR38049:SF1">
    <property type="entry name" value="PROTEIN KINASE DOMAIN-CONTAINING PROTEIN"/>
    <property type="match status" value="1"/>
</dbReference>
<comment type="caution">
    <text evidence="2">The sequence shown here is derived from an EMBL/GenBank/DDBJ whole genome shotgun (WGS) entry which is preliminary data.</text>
</comment>
<name>A0ABR1KIK2_9PEZI</name>
<organism evidence="2 3">
    <name type="scientific">Phyllosticta citriasiana</name>
    <dbReference type="NCBI Taxonomy" id="595635"/>
    <lineage>
        <taxon>Eukaryota</taxon>
        <taxon>Fungi</taxon>
        <taxon>Dikarya</taxon>
        <taxon>Ascomycota</taxon>
        <taxon>Pezizomycotina</taxon>
        <taxon>Dothideomycetes</taxon>
        <taxon>Dothideomycetes incertae sedis</taxon>
        <taxon>Botryosphaeriales</taxon>
        <taxon>Phyllostictaceae</taxon>
        <taxon>Phyllosticta</taxon>
    </lineage>
</organism>
<proteinExistence type="predicted"/>
<accession>A0ABR1KIK2</accession>